<dbReference type="AlphaFoldDB" id="A0A424WGM2"/>
<evidence type="ECO:0000256" key="2">
    <source>
        <dbReference type="ARBA" id="ARBA00023235"/>
    </source>
</evidence>
<dbReference type="Pfam" id="PF01361">
    <property type="entry name" value="Tautomerase"/>
    <property type="match status" value="1"/>
</dbReference>
<protein>
    <recommendedName>
        <fullName evidence="4">Tautomerase</fullName>
        <ecNumber evidence="4">5.3.2.-</ecNumber>
    </recommendedName>
</protein>
<dbReference type="PANTHER" id="PTHR35530">
    <property type="entry name" value="TAUTOMERASE-RELATED"/>
    <property type="match status" value="1"/>
</dbReference>
<comment type="caution">
    <text evidence="7">The sequence shown here is derived from an EMBL/GenBank/DDBJ whole genome shotgun (WGS) entry which is preliminary data.</text>
</comment>
<dbReference type="InterPro" id="IPR004370">
    <property type="entry name" value="4-OT-like_dom"/>
</dbReference>
<feature type="active site" description="Proton acceptor; via imino nitrogen" evidence="3">
    <location>
        <position position="2"/>
    </location>
</feature>
<dbReference type="NCBIfam" id="TIGR00013">
    <property type="entry name" value="taut"/>
    <property type="match status" value="1"/>
</dbReference>
<dbReference type="RefSeq" id="WP_047351050.1">
    <property type="nucleotide sequence ID" value="NZ_CP061008.1"/>
</dbReference>
<comment type="similarity">
    <text evidence="1 4">Belongs to the 4-oxalocrotonate tautomerase family.</text>
</comment>
<dbReference type="InterPro" id="IPR014347">
    <property type="entry name" value="Tautomerase/MIF_sf"/>
</dbReference>
<evidence type="ECO:0000256" key="3">
    <source>
        <dbReference type="PIRSR" id="PIRSR618191-1"/>
    </source>
</evidence>
<evidence type="ECO:0000256" key="5">
    <source>
        <dbReference type="SAM" id="MobiDB-lite"/>
    </source>
</evidence>
<dbReference type="Gene3D" id="3.30.429.10">
    <property type="entry name" value="Macrophage Migration Inhibitory Factor"/>
    <property type="match status" value="1"/>
</dbReference>
<evidence type="ECO:0000313" key="8">
    <source>
        <dbReference type="Proteomes" id="UP000285324"/>
    </source>
</evidence>
<keyword evidence="2 4" id="KW-0413">Isomerase</keyword>
<accession>A0A424WGM2</accession>
<dbReference type="InterPro" id="IPR018191">
    <property type="entry name" value="4-OT"/>
</dbReference>
<dbReference type="EMBL" id="QVXO01000008">
    <property type="protein sequence ID" value="RPJ92436.1"/>
    <property type="molecule type" value="Genomic_DNA"/>
</dbReference>
<dbReference type="OrthoDB" id="9799841at2"/>
<feature type="region of interest" description="Disordered" evidence="5">
    <location>
        <begin position="53"/>
        <end position="78"/>
    </location>
</feature>
<dbReference type="PANTHER" id="PTHR35530:SF1">
    <property type="entry name" value="2-HYDROXYMUCONATE TAUTOMERASE"/>
    <property type="match status" value="1"/>
</dbReference>
<dbReference type="EC" id="5.3.2.-" evidence="4"/>
<evidence type="ECO:0000313" key="7">
    <source>
        <dbReference type="EMBL" id="RPJ92436.1"/>
    </source>
</evidence>
<name>A0A424WGM2_ALCXX</name>
<dbReference type="SUPFAM" id="SSF55331">
    <property type="entry name" value="Tautomerase/MIF"/>
    <property type="match status" value="1"/>
</dbReference>
<proteinExistence type="inferred from homology"/>
<gene>
    <name evidence="7" type="ORF">DY367_07985</name>
</gene>
<sequence length="78" mass="8613">MPFVSIRITRDGVTAEQKAQVIREVTETLERVLHKPPEWTHVVIEEIDTDNWGFGGVTTTEMRAGRVPTPGAKPQSGG</sequence>
<feature type="domain" description="4-oxalocrotonate tautomerase-like" evidence="6">
    <location>
        <begin position="2"/>
        <end position="58"/>
    </location>
</feature>
<dbReference type="GO" id="GO:0016853">
    <property type="term" value="F:isomerase activity"/>
    <property type="evidence" value="ECO:0007669"/>
    <property type="project" value="UniProtKB-UniRule"/>
</dbReference>
<organism evidence="7 8">
    <name type="scientific">Alcaligenes xylosoxydans xylosoxydans</name>
    <name type="common">Achromobacter xylosoxidans</name>
    <dbReference type="NCBI Taxonomy" id="85698"/>
    <lineage>
        <taxon>Bacteria</taxon>
        <taxon>Pseudomonadati</taxon>
        <taxon>Pseudomonadota</taxon>
        <taxon>Betaproteobacteria</taxon>
        <taxon>Burkholderiales</taxon>
        <taxon>Alcaligenaceae</taxon>
        <taxon>Achromobacter</taxon>
    </lineage>
</organism>
<evidence type="ECO:0000259" key="6">
    <source>
        <dbReference type="Pfam" id="PF01361"/>
    </source>
</evidence>
<evidence type="ECO:0000256" key="4">
    <source>
        <dbReference type="RuleBase" id="RU362032"/>
    </source>
</evidence>
<reference evidence="7 8" key="1">
    <citation type="submission" date="2018-08" db="EMBL/GenBank/DDBJ databases">
        <title>Achromobacter xylosoxidans Genome sequencing and assembly.</title>
        <authorList>
            <person name="Wang R."/>
            <person name="Rensing C."/>
            <person name="Li Y."/>
        </authorList>
    </citation>
    <scope>NUCLEOTIDE SEQUENCE [LARGE SCALE GENOMIC DNA]</scope>
    <source>
        <strain evidence="7 8">GD003A</strain>
    </source>
</reference>
<evidence type="ECO:0000256" key="1">
    <source>
        <dbReference type="ARBA" id="ARBA00006723"/>
    </source>
</evidence>
<dbReference type="Proteomes" id="UP000285324">
    <property type="component" value="Unassembled WGS sequence"/>
</dbReference>